<organism evidence="1 2">
    <name type="scientific">Longimonas halophila</name>
    <dbReference type="NCBI Taxonomy" id="1469170"/>
    <lineage>
        <taxon>Bacteria</taxon>
        <taxon>Pseudomonadati</taxon>
        <taxon>Rhodothermota</taxon>
        <taxon>Rhodothermia</taxon>
        <taxon>Rhodothermales</taxon>
        <taxon>Salisaetaceae</taxon>
        <taxon>Longimonas</taxon>
    </lineage>
</organism>
<evidence type="ECO:0000313" key="1">
    <source>
        <dbReference type="EMBL" id="PEN06583.1"/>
    </source>
</evidence>
<proteinExistence type="predicted"/>
<protein>
    <submittedName>
        <fullName evidence="1">Uncharacterized protein</fullName>
    </submittedName>
</protein>
<dbReference type="Proteomes" id="UP000221024">
    <property type="component" value="Unassembled WGS sequence"/>
</dbReference>
<comment type="caution">
    <text evidence="1">The sequence shown here is derived from an EMBL/GenBank/DDBJ whole genome shotgun (WGS) entry which is preliminary data.</text>
</comment>
<name>A0A2H3NNL4_9BACT</name>
<dbReference type="EMBL" id="PDEP01000008">
    <property type="protein sequence ID" value="PEN06583.1"/>
    <property type="molecule type" value="Genomic_DNA"/>
</dbReference>
<keyword evidence="2" id="KW-1185">Reference proteome</keyword>
<dbReference type="AlphaFoldDB" id="A0A2H3NNL4"/>
<accession>A0A2H3NNL4</accession>
<sequence length="144" mass="16277">MPSTDNAATTVNEQHQAIHEALEDPLDAQWDTVLDEWDRGSTAQRRAIRAYVSGVRNRIVQTLDDLEEVDDIRQALGVQYLEMKCHWTLLNTQIQSQTARNGAPDEALMYRATCVSLIIQAIEPLLSQERINTLTQMLAEPMEG</sequence>
<evidence type="ECO:0000313" key="2">
    <source>
        <dbReference type="Proteomes" id="UP000221024"/>
    </source>
</evidence>
<reference evidence="1 2" key="1">
    <citation type="submission" date="2017-10" db="EMBL/GenBank/DDBJ databases">
        <title>Draft genome of Longimonas halophila.</title>
        <authorList>
            <person name="Goh K.M."/>
            <person name="Shamsir M.S."/>
            <person name="Lim S.W."/>
        </authorList>
    </citation>
    <scope>NUCLEOTIDE SEQUENCE [LARGE SCALE GENOMIC DNA]</scope>
    <source>
        <strain evidence="1 2">KCTC 42399</strain>
    </source>
</reference>
<gene>
    <name evidence="1" type="ORF">CRI93_09910</name>
</gene>